<sequence>MSHIAIQEPLLPSHATAKGTIPSLPLDQEPLFFSTLLSMSCNAHGSSPGAGKEKLVQFSKQERPYPAVGSSHLCHGKEKCQGRLTYGQSETEKHRGQQNDLFDRFPCPSKLTSLKAFDI</sequence>
<dbReference type="EMBL" id="QRBI01000231">
    <property type="protein sequence ID" value="RMB92056.1"/>
    <property type="molecule type" value="Genomic_DNA"/>
</dbReference>
<dbReference type="AlphaFoldDB" id="A0A3M0JBM1"/>
<proteinExistence type="predicted"/>
<gene>
    <name evidence="1" type="ORF">DUI87_31585</name>
</gene>
<reference evidence="1 2" key="1">
    <citation type="submission" date="2018-07" db="EMBL/GenBank/DDBJ databases">
        <title>A high quality draft genome assembly of the barn swallow (H. rustica rustica).</title>
        <authorList>
            <person name="Formenti G."/>
            <person name="Chiara M."/>
            <person name="Poveda L."/>
            <person name="Francoijs K.-J."/>
            <person name="Bonisoli-Alquati A."/>
            <person name="Canova L."/>
            <person name="Gianfranceschi L."/>
            <person name="Horner D.S."/>
            <person name="Saino N."/>
        </authorList>
    </citation>
    <scope>NUCLEOTIDE SEQUENCE [LARGE SCALE GENOMIC DNA]</scope>
    <source>
        <strain evidence="1">Chelidonia</strain>
        <tissue evidence="1">Blood</tissue>
    </source>
</reference>
<dbReference type="Proteomes" id="UP000269221">
    <property type="component" value="Unassembled WGS sequence"/>
</dbReference>
<evidence type="ECO:0000313" key="2">
    <source>
        <dbReference type="Proteomes" id="UP000269221"/>
    </source>
</evidence>
<evidence type="ECO:0000313" key="1">
    <source>
        <dbReference type="EMBL" id="RMB92056.1"/>
    </source>
</evidence>
<accession>A0A3M0JBM1</accession>
<name>A0A3M0JBM1_HIRRU</name>
<keyword evidence="2" id="KW-1185">Reference proteome</keyword>
<organism evidence="1 2">
    <name type="scientific">Hirundo rustica rustica</name>
    <dbReference type="NCBI Taxonomy" id="333673"/>
    <lineage>
        <taxon>Eukaryota</taxon>
        <taxon>Metazoa</taxon>
        <taxon>Chordata</taxon>
        <taxon>Craniata</taxon>
        <taxon>Vertebrata</taxon>
        <taxon>Euteleostomi</taxon>
        <taxon>Archelosauria</taxon>
        <taxon>Archosauria</taxon>
        <taxon>Dinosauria</taxon>
        <taxon>Saurischia</taxon>
        <taxon>Theropoda</taxon>
        <taxon>Coelurosauria</taxon>
        <taxon>Aves</taxon>
        <taxon>Neognathae</taxon>
        <taxon>Neoaves</taxon>
        <taxon>Telluraves</taxon>
        <taxon>Australaves</taxon>
        <taxon>Passeriformes</taxon>
        <taxon>Sylvioidea</taxon>
        <taxon>Hirundinidae</taxon>
        <taxon>Hirundo</taxon>
    </lineage>
</organism>
<protein>
    <submittedName>
        <fullName evidence="1">Uncharacterized protein</fullName>
    </submittedName>
</protein>
<comment type="caution">
    <text evidence="1">The sequence shown here is derived from an EMBL/GenBank/DDBJ whole genome shotgun (WGS) entry which is preliminary data.</text>
</comment>